<evidence type="ECO:0000313" key="1">
    <source>
        <dbReference type="EMBL" id="EHJ11087.1"/>
    </source>
</evidence>
<dbReference type="GeneID" id="88767627"/>
<reference evidence="1 2" key="1">
    <citation type="journal article" date="2011" name="Front. Microbiol.">
        <title>Two Strains of Crocosphaera watsonii with Highly Conserved Genomes are Distinguished by Strain-Specific Features.</title>
        <authorList>
            <person name="Bench S.R."/>
            <person name="Ilikchyan I.N."/>
            <person name="Tripp H.J."/>
            <person name="Zehr J.P."/>
        </authorList>
    </citation>
    <scope>NUCLEOTIDE SEQUENCE [LARGE SCALE GENOMIC DNA]</scope>
    <source>
        <strain evidence="1 2">WH 0003</strain>
    </source>
</reference>
<protein>
    <recommendedName>
        <fullName evidence="3">DUF2290 domain-containing protein</fullName>
    </recommendedName>
</protein>
<dbReference type="AlphaFoldDB" id="G5J9Q0"/>
<sequence>MINHKDILKDIKNMTSQLIRVGLSVKQNFPICESLPNQIYEVTYANMQDLSIALKNIKYEEIYDELESNNNFNIKMIDGALIQLLYKYQKKTLISHRLAFFPSPYLESFQNEPEIYEDDEIYADILEKNIMAVPIRFDYDPSAFKEIDHPKSHLTLGQFKNCRIPVSSPITPSLFISFILKLL</sequence>
<dbReference type="Proteomes" id="UP000003477">
    <property type="component" value="Unassembled WGS sequence"/>
</dbReference>
<accession>G5J9Q0</accession>
<evidence type="ECO:0000313" key="2">
    <source>
        <dbReference type="Proteomes" id="UP000003477"/>
    </source>
</evidence>
<comment type="caution">
    <text evidence="1">The sequence shown here is derived from an EMBL/GenBank/DDBJ whole genome shotgun (WGS) entry which is preliminary data.</text>
</comment>
<name>G5J9Q0_CROWT</name>
<dbReference type="InterPro" id="IPR018742">
    <property type="entry name" value="DUF2290"/>
</dbReference>
<organism evidence="1 2">
    <name type="scientific">Crocosphaera watsonii WH 0003</name>
    <dbReference type="NCBI Taxonomy" id="423471"/>
    <lineage>
        <taxon>Bacteria</taxon>
        <taxon>Bacillati</taxon>
        <taxon>Cyanobacteriota</taxon>
        <taxon>Cyanophyceae</taxon>
        <taxon>Oscillatoriophycideae</taxon>
        <taxon>Chroococcales</taxon>
        <taxon>Aphanothecaceae</taxon>
        <taxon>Crocosphaera</taxon>
    </lineage>
</organism>
<gene>
    <name evidence="1" type="ORF">CWATWH0003_4165</name>
</gene>
<dbReference type="Pfam" id="PF10053">
    <property type="entry name" value="DUF2290"/>
    <property type="match status" value="1"/>
</dbReference>
<proteinExistence type="predicted"/>
<evidence type="ECO:0008006" key="3">
    <source>
        <dbReference type="Google" id="ProtNLM"/>
    </source>
</evidence>
<dbReference type="PATRIC" id="fig|423471.3.peg.3905"/>
<dbReference type="EMBL" id="AESD01000632">
    <property type="protein sequence ID" value="EHJ11087.1"/>
    <property type="molecule type" value="Genomic_DNA"/>
</dbReference>
<dbReference type="RefSeq" id="WP_007312100.1">
    <property type="nucleotide sequence ID" value="NZ_AESD01000632.1"/>
</dbReference>